<feature type="binding site" evidence="3">
    <location>
        <begin position="205"/>
        <end position="212"/>
    </location>
    <ligand>
        <name>ATP</name>
        <dbReference type="ChEBI" id="CHEBI:30616"/>
    </ligand>
</feature>
<dbReference type="Pfam" id="PF13784">
    <property type="entry name" value="Fic_N"/>
    <property type="match status" value="1"/>
</dbReference>
<evidence type="ECO:0000256" key="3">
    <source>
        <dbReference type="PIRSR" id="PIRSR640198-2"/>
    </source>
</evidence>
<sequence>MKKQIKQINEKPYNNLPLLPPAIEDIESILILRQVNKSSIRLAELKGLAQTLPNPNILLNAVILKEARVSSEIENVITTHDQLYQALSTNNLNVNSATKEVLRYREAILMGYNLIQKKGFLNTNSIIDIQEVLEENNAGLRKLPGTSLKNALTGEVIYTPPDDKDKILDLMKNLEHYINDQDDLSPLIKLAVQHYQFESIHPFYDGNGRTGRIINVLYLILNGMLNSPILYLSNYIIKHKTDYYRLLQEVREKNNWEEWIIFMLKAVEETAEETIKQIEEINYFFNAMKAEIREKAPKLYNKELLELLFEQPYCKVEFLVDRLQISRVTAAKYLKGLELTGLLKSKKIWKETIYINIGLFEILKQ</sequence>
<accession>A0A1H3WU85</accession>
<dbReference type="Proteomes" id="UP000198850">
    <property type="component" value="Unassembled WGS sequence"/>
</dbReference>
<dbReference type="RefSeq" id="WP_090554596.1">
    <property type="nucleotide sequence ID" value="NZ_FNRA01000001.1"/>
</dbReference>
<feature type="binding site" evidence="1">
    <location>
        <begin position="206"/>
        <end position="212"/>
    </location>
    <ligand>
        <name>ATP</name>
        <dbReference type="ChEBI" id="CHEBI:30616"/>
    </ligand>
</feature>
<dbReference type="InterPro" id="IPR026287">
    <property type="entry name" value="SoFic-like"/>
</dbReference>
<feature type="domain" description="Fido" evidence="4">
    <location>
        <begin position="121"/>
        <end position="265"/>
    </location>
</feature>
<evidence type="ECO:0000259" key="4">
    <source>
        <dbReference type="PROSITE" id="PS51459"/>
    </source>
</evidence>
<dbReference type="EMBL" id="FNRA01000001">
    <property type="protein sequence ID" value="SDZ90706.1"/>
    <property type="molecule type" value="Genomic_DNA"/>
</dbReference>
<dbReference type="PANTHER" id="PTHR13504">
    <property type="entry name" value="FIDO DOMAIN-CONTAINING PROTEIN DDB_G0283145"/>
    <property type="match status" value="1"/>
</dbReference>
<evidence type="ECO:0000313" key="5">
    <source>
        <dbReference type="EMBL" id="SDZ90706.1"/>
    </source>
</evidence>
<feature type="binding site" evidence="1">
    <location>
        <position position="201"/>
    </location>
    <ligand>
        <name>ATP</name>
        <dbReference type="ChEBI" id="CHEBI:30616"/>
    </ligand>
</feature>
<gene>
    <name evidence="5" type="ORF">SAMN05443550_101396</name>
</gene>
<dbReference type="PROSITE" id="PS51459">
    <property type="entry name" value="FIDO"/>
    <property type="match status" value="1"/>
</dbReference>
<dbReference type="SUPFAM" id="SSF140931">
    <property type="entry name" value="Fic-like"/>
    <property type="match status" value="1"/>
</dbReference>
<dbReference type="InterPro" id="IPR036388">
    <property type="entry name" value="WH-like_DNA-bd_sf"/>
</dbReference>
<dbReference type="InterPro" id="IPR040198">
    <property type="entry name" value="Fido_containing"/>
</dbReference>
<feature type="binding site" evidence="3">
    <location>
        <begin position="243"/>
        <end position="244"/>
    </location>
    <ligand>
        <name>ATP</name>
        <dbReference type="ChEBI" id="CHEBI:30616"/>
    </ligand>
</feature>
<dbReference type="InterPro" id="IPR048770">
    <property type="entry name" value="SoFic-like_C"/>
</dbReference>
<organism evidence="5 6">
    <name type="scientific">Pedobacter hartonius</name>
    <dbReference type="NCBI Taxonomy" id="425514"/>
    <lineage>
        <taxon>Bacteria</taxon>
        <taxon>Pseudomonadati</taxon>
        <taxon>Bacteroidota</taxon>
        <taxon>Sphingobacteriia</taxon>
        <taxon>Sphingobacteriales</taxon>
        <taxon>Sphingobacteriaceae</taxon>
        <taxon>Pedobacter</taxon>
    </lineage>
</organism>
<reference evidence="5 6" key="1">
    <citation type="submission" date="2016-10" db="EMBL/GenBank/DDBJ databases">
        <authorList>
            <person name="de Groot N.N."/>
        </authorList>
    </citation>
    <scope>NUCLEOTIDE SEQUENCE [LARGE SCALE GENOMIC DNA]</scope>
    <source>
        <strain evidence="5 6">DSM 19033</strain>
    </source>
</reference>
<name>A0A1H3WU85_9SPHI</name>
<dbReference type="InterPro" id="IPR003812">
    <property type="entry name" value="Fido"/>
</dbReference>
<feature type="binding site" evidence="1">
    <location>
        <position position="74"/>
    </location>
    <ligand>
        <name>ATP</name>
        <dbReference type="ChEBI" id="CHEBI:30616"/>
    </ligand>
</feature>
<dbReference type="AlphaFoldDB" id="A0A1H3WU85"/>
<evidence type="ECO:0000256" key="2">
    <source>
        <dbReference type="PIRSR" id="PIRSR640198-1"/>
    </source>
</evidence>
<dbReference type="Gene3D" id="1.10.3290.10">
    <property type="entry name" value="Fido-like domain"/>
    <property type="match status" value="1"/>
</dbReference>
<dbReference type="Pfam" id="PF02661">
    <property type="entry name" value="Fic"/>
    <property type="match status" value="1"/>
</dbReference>
<dbReference type="Gene3D" id="1.10.10.10">
    <property type="entry name" value="Winged helix-like DNA-binding domain superfamily/Winged helix DNA-binding domain"/>
    <property type="match status" value="1"/>
</dbReference>
<evidence type="ECO:0000256" key="1">
    <source>
        <dbReference type="PIRSR" id="PIRSR038925-1"/>
    </source>
</evidence>
<dbReference type="InterPro" id="IPR025758">
    <property type="entry name" value="Fic/DOC_N"/>
</dbReference>
<dbReference type="GO" id="GO:0005524">
    <property type="term" value="F:ATP binding"/>
    <property type="evidence" value="ECO:0007669"/>
    <property type="project" value="UniProtKB-KW"/>
</dbReference>
<feature type="active site" evidence="2">
    <location>
        <position position="201"/>
    </location>
</feature>
<feature type="binding site" evidence="1">
    <location>
        <position position="243"/>
    </location>
    <ligand>
        <name>ATP</name>
        <dbReference type="ChEBI" id="CHEBI:30616"/>
    </ligand>
</feature>
<protein>
    <submittedName>
        <fullName evidence="5">Fic family protein</fullName>
    </submittedName>
</protein>
<dbReference type="Pfam" id="PF21248">
    <property type="entry name" value="SoFic-like_C"/>
    <property type="match status" value="1"/>
</dbReference>
<keyword evidence="1" id="KW-0547">Nucleotide-binding</keyword>
<dbReference type="InterPro" id="IPR036597">
    <property type="entry name" value="Fido-like_dom_sf"/>
</dbReference>
<dbReference type="OrthoDB" id="9814400at2"/>
<dbReference type="STRING" id="425514.SAMN05443550_101396"/>
<dbReference type="PANTHER" id="PTHR13504:SF35">
    <property type="entry name" value="PROTEIN ADENYLYLTRANSFERASE SOFIC"/>
    <property type="match status" value="1"/>
</dbReference>
<keyword evidence="6" id="KW-1185">Reference proteome</keyword>
<evidence type="ECO:0000313" key="6">
    <source>
        <dbReference type="Proteomes" id="UP000198850"/>
    </source>
</evidence>
<proteinExistence type="predicted"/>
<dbReference type="PIRSF" id="PIRSF038925">
    <property type="entry name" value="AMP-prot_trans"/>
    <property type="match status" value="1"/>
</dbReference>
<keyword evidence="1" id="KW-0067">ATP-binding</keyword>